<dbReference type="PANTHER" id="PTHR33067:SF9">
    <property type="entry name" value="RNA-DIRECTED DNA POLYMERASE"/>
    <property type="match status" value="1"/>
</dbReference>
<dbReference type="OMA" id="ADEDITM"/>
<dbReference type="AlphaFoldDB" id="A0A8T2T5P2"/>
<reference evidence="1" key="1">
    <citation type="submission" date="2021-08" db="EMBL/GenBank/DDBJ databases">
        <title>WGS assembly of Ceratopteris richardii.</title>
        <authorList>
            <person name="Marchant D.B."/>
            <person name="Chen G."/>
            <person name="Jenkins J."/>
            <person name="Shu S."/>
            <person name="Leebens-Mack J."/>
            <person name="Grimwood J."/>
            <person name="Schmutz J."/>
            <person name="Soltis P."/>
            <person name="Soltis D."/>
            <person name="Chen Z.-H."/>
        </authorList>
    </citation>
    <scope>NUCLEOTIDE SEQUENCE</scope>
    <source>
        <strain evidence="1">Whitten #5841</strain>
        <tissue evidence="1">Leaf</tissue>
    </source>
</reference>
<name>A0A8T2T5P2_CERRI</name>
<dbReference type="SUPFAM" id="SSF50630">
    <property type="entry name" value="Acid proteases"/>
    <property type="match status" value="1"/>
</dbReference>
<comment type="caution">
    <text evidence="1">The sequence shown here is derived from an EMBL/GenBank/DDBJ whole genome shotgun (WGS) entry which is preliminary data.</text>
</comment>
<dbReference type="CDD" id="cd00303">
    <property type="entry name" value="retropepsin_like"/>
    <property type="match status" value="1"/>
</dbReference>
<keyword evidence="2" id="KW-1185">Reference proteome</keyword>
<proteinExistence type="predicted"/>
<accession>A0A8T2T5P2</accession>
<evidence type="ECO:0000313" key="2">
    <source>
        <dbReference type="Proteomes" id="UP000825935"/>
    </source>
</evidence>
<protein>
    <submittedName>
        <fullName evidence="1">Uncharacterized protein</fullName>
    </submittedName>
</protein>
<evidence type="ECO:0000313" key="1">
    <source>
        <dbReference type="EMBL" id="KAH7404480.1"/>
    </source>
</evidence>
<dbReference type="EMBL" id="CM035420">
    <property type="protein sequence ID" value="KAH7404480.1"/>
    <property type="molecule type" value="Genomic_DNA"/>
</dbReference>
<dbReference type="Proteomes" id="UP000825935">
    <property type="component" value="Chromosome 15"/>
</dbReference>
<sequence length="224" mass="25323">MVDHSIPLVTVWYKNQNINQVLIDDGSGVNIAMVALCKKLGWNQIEPVQLFVRMAHQSRVHPVGLVRNISITLQGTTFKMTFVVLELPESSLDYNLLFGRPWLWQAKVVQDWSAQELSFKDNHRKYVVTLDAMQPCELHARPYVVEPVHMLDGLSDDEEEAFLQSNKDLSSLGTVDLQSVVDNWSPTVCTVVPMTRDAEADEDITMDEATAQQLLYPADDLVKP</sequence>
<gene>
    <name evidence="1" type="ORF">KP509_15G027800</name>
</gene>
<dbReference type="Gene3D" id="2.40.70.10">
    <property type="entry name" value="Acid Proteases"/>
    <property type="match status" value="1"/>
</dbReference>
<dbReference type="PANTHER" id="PTHR33067">
    <property type="entry name" value="RNA-DIRECTED DNA POLYMERASE-RELATED"/>
    <property type="match status" value="1"/>
</dbReference>
<organism evidence="1 2">
    <name type="scientific">Ceratopteris richardii</name>
    <name type="common">Triangle waterfern</name>
    <dbReference type="NCBI Taxonomy" id="49495"/>
    <lineage>
        <taxon>Eukaryota</taxon>
        <taxon>Viridiplantae</taxon>
        <taxon>Streptophyta</taxon>
        <taxon>Embryophyta</taxon>
        <taxon>Tracheophyta</taxon>
        <taxon>Polypodiopsida</taxon>
        <taxon>Polypodiidae</taxon>
        <taxon>Polypodiales</taxon>
        <taxon>Pteridineae</taxon>
        <taxon>Pteridaceae</taxon>
        <taxon>Parkerioideae</taxon>
        <taxon>Ceratopteris</taxon>
    </lineage>
</organism>
<dbReference type="InterPro" id="IPR021109">
    <property type="entry name" value="Peptidase_aspartic_dom_sf"/>
</dbReference>
<dbReference type="OrthoDB" id="778454at2759"/>